<dbReference type="AlphaFoldDB" id="A0A3L6TG20"/>
<evidence type="ECO:0000313" key="3">
    <source>
        <dbReference type="Proteomes" id="UP000275267"/>
    </source>
</evidence>
<dbReference type="EMBL" id="PQIB02000002">
    <property type="protein sequence ID" value="RLN36040.1"/>
    <property type="molecule type" value="Genomic_DNA"/>
</dbReference>
<protein>
    <submittedName>
        <fullName evidence="2">Uncharacterized protein</fullName>
    </submittedName>
</protein>
<comment type="caution">
    <text evidence="2">The sequence shown here is derived from an EMBL/GenBank/DDBJ whole genome shotgun (WGS) entry which is preliminary data.</text>
</comment>
<accession>A0A3L6TG20</accession>
<organism evidence="2 3">
    <name type="scientific">Panicum miliaceum</name>
    <name type="common">Proso millet</name>
    <name type="synonym">Broomcorn millet</name>
    <dbReference type="NCBI Taxonomy" id="4540"/>
    <lineage>
        <taxon>Eukaryota</taxon>
        <taxon>Viridiplantae</taxon>
        <taxon>Streptophyta</taxon>
        <taxon>Embryophyta</taxon>
        <taxon>Tracheophyta</taxon>
        <taxon>Spermatophyta</taxon>
        <taxon>Magnoliopsida</taxon>
        <taxon>Liliopsida</taxon>
        <taxon>Poales</taxon>
        <taxon>Poaceae</taxon>
        <taxon>PACMAD clade</taxon>
        <taxon>Panicoideae</taxon>
        <taxon>Panicodae</taxon>
        <taxon>Paniceae</taxon>
        <taxon>Panicinae</taxon>
        <taxon>Panicum</taxon>
        <taxon>Panicum sect. Panicum</taxon>
    </lineage>
</organism>
<proteinExistence type="predicted"/>
<dbReference type="Proteomes" id="UP000275267">
    <property type="component" value="Unassembled WGS sequence"/>
</dbReference>
<evidence type="ECO:0000313" key="2">
    <source>
        <dbReference type="EMBL" id="RLN36040.1"/>
    </source>
</evidence>
<evidence type="ECO:0000256" key="1">
    <source>
        <dbReference type="SAM" id="MobiDB-lite"/>
    </source>
</evidence>
<gene>
    <name evidence="2" type="ORF">C2845_PM03G20970</name>
</gene>
<sequence length="134" mass="14215">MKDWLRRASGAWSSRGLPRTPPARSSHGHPARELQRPPSRAAARARRAAAHEGLTTRPRAPPPSSSQGRPRGACRRSRASLPRSSRGRPRVGLASLLVAHRSTVAVALPRPASELGGARLRAAVPAARRSAAAL</sequence>
<feature type="region of interest" description="Disordered" evidence="1">
    <location>
        <begin position="1"/>
        <end position="90"/>
    </location>
</feature>
<reference evidence="3" key="1">
    <citation type="journal article" date="2019" name="Nat. Commun.">
        <title>The genome of broomcorn millet.</title>
        <authorList>
            <person name="Zou C."/>
            <person name="Miki D."/>
            <person name="Li D."/>
            <person name="Tang Q."/>
            <person name="Xiao L."/>
            <person name="Rajput S."/>
            <person name="Deng P."/>
            <person name="Jia W."/>
            <person name="Huang R."/>
            <person name="Zhang M."/>
            <person name="Sun Y."/>
            <person name="Hu J."/>
            <person name="Fu X."/>
            <person name="Schnable P.S."/>
            <person name="Li F."/>
            <person name="Zhang H."/>
            <person name="Feng B."/>
            <person name="Zhu X."/>
            <person name="Liu R."/>
            <person name="Schnable J.C."/>
            <person name="Zhu J.-K."/>
            <person name="Zhang H."/>
        </authorList>
    </citation>
    <scope>NUCLEOTIDE SEQUENCE [LARGE SCALE GENOMIC DNA]</scope>
</reference>
<name>A0A3L6TG20_PANMI</name>
<keyword evidence="3" id="KW-1185">Reference proteome</keyword>